<dbReference type="PANTHER" id="PTHR42796:SF4">
    <property type="entry name" value="FUMARYLACETOACETATE HYDROLASE DOMAIN-CONTAINING PROTEIN 2A"/>
    <property type="match status" value="1"/>
</dbReference>
<dbReference type="SUPFAM" id="SSF56529">
    <property type="entry name" value="FAH"/>
    <property type="match status" value="1"/>
</dbReference>
<evidence type="ECO:0000313" key="4">
    <source>
        <dbReference type="EMBL" id="GAG40567.1"/>
    </source>
</evidence>
<sequence>TDMKLVVFGPKRLGALLEDGSIVDLNRAYEALLSEEGVPGAKAKASAKVPTCLLAFIEEGEKGLKAAAKAIEYAKKGATKSACGQKLLYKGDKVKIHAPLPSLASRLAMAGANYFDHSAAMTTMMSGNPITAEELRRKHEEEGGTAVWGFWKHARNVVSPGGTVTYPASTDRLDYEVEVAAVIGKKGKDIPEEEAMDHVYGYTIVLDMSKRSTIPPPPPTARRGMTGGLFLGKNFDTSVPMGPCLVTADE</sequence>
<keyword evidence="2" id="KW-0479">Metal-binding</keyword>
<dbReference type="Pfam" id="PF01557">
    <property type="entry name" value="FAA_hydrolase"/>
    <property type="match status" value="1"/>
</dbReference>
<feature type="domain" description="Fumarylacetoacetase-like C-terminal" evidence="3">
    <location>
        <begin position="110"/>
        <end position="250"/>
    </location>
</feature>
<reference evidence="4" key="1">
    <citation type="journal article" date="2014" name="Front. Microbiol.">
        <title>High frequency of phylogenetically diverse reductive dehalogenase-homologous genes in deep subseafloor sedimentary metagenomes.</title>
        <authorList>
            <person name="Kawai M."/>
            <person name="Futagami T."/>
            <person name="Toyoda A."/>
            <person name="Takaki Y."/>
            <person name="Nishi S."/>
            <person name="Hori S."/>
            <person name="Arai W."/>
            <person name="Tsubouchi T."/>
            <person name="Morono Y."/>
            <person name="Uchiyama I."/>
            <person name="Ito T."/>
            <person name="Fujiyama A."/>
            <person name="Inagaki F."/>
            <person name="Takami H."/>
        </authorList>
    </citation>
    <scope>NUCLEOTIDE SEQUENCE</scope>
    <source>
        <strain evidence="4">Expedition CK06-06</strain>
    </source>
</reference>
<organism evidence="4">
    <name type="scientific">marine sediment metagenome</name>
    <dbReference type="NCBI Taxonomy" id="412755"/>
    <lineage>
        <taxon>unclassified sequences</taxon>
        <taxon>metagenomes</taxon>
        <taxon>ecological metagenomes</taxon>
    </lineage>
</organism>
<comment type="caution">
    <text evidence="4">The sequence shown here is derived from an EMBL/GenBank/DDBJ whole genome shotgun (WGS) entry which is preliminary data.</text>
</comment>
<evidence type="ECO:0000256" key="1">
    <source>
        <dbReference type="ARBA" id="ARBA00010211"/>
    </source>
</evidence>
<dbReference type="GO" id="GO:0046872">
    <property type="term" value="F:metal ion binding"/>
    <property type="evidence" value="ECO:0007669"/>
    <property type="project" value="UniProtKB-KW"/>
</dbReference>
<protein>
    <recommendedName>
        <fullName evidence="3">Fumarylacetoacetase-like C-terminal domain-containing protein</fullName>
    </recommendedName>
</protein>
<dbReference type="InterPro" id="IPR036663">
    <property type="entry name" value="Fumarylacetoacetase_C_sf"/>
</dbReference>
<dbReference type="PANTHER" id="PTHR42796">
    <property type="entry name" value="FUMARYLACETOACETATE HYDROLASE DOMAIN-CONTAINING PROTEIN 2A-RELATED"/>
    <property type="match status" value="1"/>
</dbReference>
<dbReference type="InterPro" id="IPR051121">
    <property type="entry name" value="FAH"/>
</dbReference>
<gene>
    <name evidence="4" type="ORF">S01H1_65926</name>
</gene>
<feature type="non-terminal residue" evidence="4">
    <location>
        <position position="1"/>
    </location>
</feature>
<dbReference type="InterPro" id="IPR011234">
    <property type="entry name" value="Fumarylacetoacetase-like_C"/>
</dbReference>
<dbReference type="GO" id="GO:0044281">
    <property type="term" value="P:small molecule metabolic process"/>
    <property type="evidence" value="ECO:0007669"/>
    <property type="project" value="UniProtKB-ARBA"/>
</dbReference>
<evidence type="ECO:0000256" key="2">
    <source>
        <dbReference type="ARBA" id="ARBA00022723"/>
    </source>
</evidence>
<dbReference type="AlphaFoldDB" id="X0XZJ2"/>
<dbReference type="GO" id="GO:0003824">
    <property type="term" value="F:catalytic activity"/>
    <property type="evidence" value="ECO:0007669"/>
    <property type="project" value="InterPro"/>
</dbReference>
<feature type="non-terminal residue" evidence="4">
    <location>
        <position position="250"/>
    </location>
</feature>
<dbReference type="Gene3D" id="3.90.850.10">
    <property type="entry name" value="Fumarylacetoacetase-like, C-terminal domain"/>
    <property type="match status" value="1"/>
</dbReference>
<dbReference type="EMBL" id="BARS01043557">
    <property type="protein sequence ID" value="GAG40567.1"/>
    <property type="molecule type" value="Genomic_DNA"/>
</dbReference>
<evidence type="ECO:0000259" key="3">
    <source>
        <dbReference type="Pfam" id="PF01557"/>
    </source>
</evidence>
<comment type="similarity">
    <text evidence="1">Belongs to the FAH family.</text>
</comment>
<accession>X0XZJ2</accession>
<proteinExistence type="inferred from homology"/>
<name>X0XZJ2_9ZZZZ</name>